<sequence>MKRLFLTLAVIATATIFHGCQGDDGAPGPQGPAGPNSVVFEILQQDFVNSAEGYRIYGTFTNEIGGDLFDAETVLVYRLSGTIDAQTPIWQLIPRTIYLDTGEEVDYDYDFSVEDFAIYCRGTNLSASPEFLNDQTFRVVVIPGSFTNKNANRVDYNDYNAVIKAYGIDDSDVRTLLPQTKS</sequence>
<keyword evidence="2" id="KW-1185">Reference proteome</keyword>
<organism evidence="1 2">
    <name type="scientific">Flavobacterium magnum</name>
    <dbReference type="NCBI Taxonomy" id="2162713"/>
    <lineage>
        <taxon>Bacteria</taxon>
        <taxon>Pseudomonadati</taxon>
        <taxon>Bacteroidota</taxon>
        <taxon>Flavobacteriia</taxon>
        <taxon>Flavobacteriales</taxon>
        <taxon>Flavobacteriaceae</taxon>
        <taxon>Flavobacterium</taxon>
    </lineage>
</organism>
<accession>A0A2S0RHV0</accession>
<dbReference type="EMBL" id="CP028811">
    <property type="protein sequence ID" value="AWA30850.1"/>
    <property type="molecule type" value="Genomic_DNA"/>
</dbReference>
<proteinExistence type="predicted"/>
<name>A0A2S0RHV0_9FLAO</name>
<dbReference type="RefSeq" id="WP_108372245.1">
    <property type="nucleotide sequence ID" value="NZ_CP028811.1"/>
</dbReference>
<evidence type="ECO:0000313" key="2">
    <source>
        <dbReference type="Proteomes" id="UP000244193"/>
    </source>
</evidence>
<dbReference type="Proteomes" id="UP000244193">
    <property type="component" value="Chromosome"/>
</dbReference>
<gene>
    <name evidence="1" type="ORF">HYN48_12600</name>
</gene>
<evidence type="ECO:0008006" key="3">
    <source>
        <dbReference type="Google" id="ProtNLM"/>
    </source>
</evidence>
<dbReference type="OrthoDB" id="1524444at2"/>
<dbReference type="KEGG" id="fmg:HYN48_12600"/>
<evidence type="ECO:0000313" key="1">
    <source>
        <dbReference type="EMBL" id="AWA30850.1"/>
    </source>
</evidence>
<protein>
    <recommendedName>
        <fullName evidence="3">Collagen-like protein</fullName>
    </recommendedName>
</protein>
<reference evidence="1 2" key="1">
    <citation type="submission" date="2018-04" db="EMBL/GenBank/DDBJ databases">
        <title>Genome sequencing of Flavobacterium sp. HYN0048.</title>
        <authorList>
            <person name="Yi H."/>
            <person name="Baek C."/>
        </authorList>
    </citation>
    <scope>NUCLEOTIDE SEQUENCE [LARGE SCALE GENOMIC DNA]</scope>
    <source>
        <strain evidence="1 2">HYN0048</strain>
    </source>
</reference>
<dbReference type="AlphaFoldDB" id="A0A2S0RHV0"/>